<dbReference type="CDD" id="cd07995">
    <property type="entry name" value="TPK"/>
    <property type="match status" value="1"/>
</dbReference>
<name>A0A9X4AE67_9BACI</name>
<evidence type="ECO:0000256" key="5">
    <source>
        <dbReference type="NCBIfam" id="TIGR01378"/>
    </source>
</evidence>
<dbReference type="Proteomes" id="UP001145069">
    <property type="component" value="Unassembled WGS sequence"/>
</dbReference>
<proteinExistence type="predicted"/>
<dbReference type="GO" id="GO:0006772">
    <property type="term" value="P:thiamine metabolic process"/>
    <property type="evidence" value="ECO:0007669"/>
    <property type="project" value="UniProtKB-UniRule"/>
</dbReference>
<evidence type="ECO:0000256" key="3">
    <source>
        <dbReference type="ARBA" id="ARBA00022777"/>
    </source>
</evidence>
<dbReference type="SMART" id="SM00983">
    <property type="entry name" value="TPK_B1_binding"/>
    <property type="match status" value="1"/>
</dbReference>
<dbReference type="InterPro" id="IPR007371">
    <property type="entry name" value="TPK_catalytic"/>
</dbReference>
<dbReference type="InterPro" id="IPR053149">
    <property type="entry name" value="TPK"/>
</dbReference>
<feature type="domain" description="Thiamin pyrophosphokinase thiamin-binding" evidence="6">
    <location>
        <begin position="142"/>
        <end position="208"/>
    </location>
</feature>
<keyword evidence="2" id="KW-0547">Nucleotide-binding</keyword>
<gene>
    <name evidence="7" type="ORF">NC799_05860</name>
</gene>
<keyword evidence="1 7" id="KW-0808">Transferase</keyword>
<organism evidence="7 8">
    <name type="scientific">Aquibacillus salsiterrae</name>
    <dbReference type="NCBI Taxonomy" id="2950439"/>
    <lineage>
        <taxon>Bacteria</taxon>
        <taxon>Bacillati</taxon>
        <taxon>Bacillota</taxon>
        <taxon>Bacilli</taxon>
        <taxon>Bacillales</taxon>
        <taxon>Bacillaceae</taxon>
        <taxon>Aquibacillus</taxon>
    </lineage>
</organism>
<dbReference type="SUPFAM" id="SSF63862">
    <property type="entry name" value="Thiamin pyrophosphokinase, substrate-binding domain"/>
    <property type="match status" value="1"/>
</dbReference>
<comment type="caution">
    <text evidence="7">The sequence shown here is derived from an EMBL/GenBank/DDBJ whole genome shotgun (WGS) entry which is preliminary data.</text>
</comment>
<keyword evidence="4" id="KW-0067">ATP-binding</keyword>
<evidence type="ECO:0000256" key="4">
    <source>
        <dbReference type="ARBA" id="ARBA00022840"/>
    </source>
</evidence>
<evidence type="ECO:0000259" key="6">
    <source>
        <dbReference type="SMART" id="SM00983"/>
    </source>
</evidence>
<dbReference type="PANTHER" id="PTHR41299:SF1">
    <property type="entry name" value="THIAMINE PYROPHOSPHOKINASE"/>
    <property type="match status" value="1"/>
</dbReference>
<dbReference type="RefSeq" id="WP_272445441.1">
    <property type="nucleotide sequence ID" value="NZ_JAMQKC010000003.1"/>
</dbReference>
<evidence type="ECO:0000256" key="1">
    <source>
        <dbReference type="ARBA" id="ARBA00022679"/>
    </source>
</evidence>
<evidence type="ECO:0000313" key="8">
    <source>
        <dbReference type="Proteomes" id="UP001145069"/>
    </source>
</evidence>
<dbReference type="GO" id="GO:0009229">
    <property type="term" value="P:thiamine diphosphate biosynthetic process"/>
    <property type="evidence" value="ECO:0007669"/>
    <property type="project" value="InterPro"/>
</dbReference>
<dbReference type="EMBL" id="JAMQKC010000003">
    <property type="protein sequence ID" value="MDC3416437.1"/>
    <property type="molecule type" value="Genomic_DNA"/>
</dbReference>
<keyword evidence="3" id="KW-0418">Kinase</keyword>
<protein>
    <recommendedName>
        <fullName evidence="5">Thiamine diphosphokinase</fullName>
        <ecNumber evidence="5">2.7.6.2</ecNumber>
    </recommendedName>
</protein>
<dbReference type="GO" id="GO:0016301">
    <property type="term" value="F:kinase activity"/>
    <property type="evidence" value="ECO:0007669"/>
    <property type="project" value="UniProtKB-KW"/>
</dbReference>
<reference evidence="7" key="1">
    <citation type="submission" date="2022-06" db="EMBL/GenBank/DDBJ databases">
        <title>Aquibacillus sp. a new bacterium isolated from soil saline samples.</title>
        <authorList>
            <person name="Galisteo C."/>
            <person name="De La Haba R."/>
            <person name="Sanchez-Porro C."/>
            <person name="Ventosa A."/>
        </authorList>
    </citation>
    <scope>NUCLEOTIDE SEQUENCE</scope>
    <source>
        <strain evidence="7">3ASR75-54</strain>
    </source>
</reference>
<dbReference type="InterPro" id="IPR006282">
    <property type="entry name" value="Thi_PPkinase"/>
</dbReference>
<dbReference type="NCBIfam" id="TIGR01378">
    <property type="entry name" value="thi_PPkinase"/>
    <property type="match status" value="1"/>
</dbReference>
<dbReference type="InterPro" id="IPR036759">
    <property type="entry name" value="TPK_catalytic_sf"/>
</dbReference>
<dbReference type="InterPro" id="IPR036371">
    <property type="entry name" value="TPK_B1-bd_sf"/>
</dbReference>
<dbReference type="EC" id="2.7.6.2" evidence="5"/>
<dbReference type="Pfam" id="PF04265">
    <property type="entry name" value="TPK_B1_binding"/>
    <property type="match status" value="1"/>
</dbReference>
<keyword evidence="8" id="KW-1185">Reference proteome</keyword>
<dbReference type="AlphaFoldDB" id="A0A9X4AE67"/>
<dbReference type="GO" id="GO:0004788">
    <property type="term" value="F:thiamine diphosphokinase activity"/>
    <property type="evidence" value="ECO:0007669"/>
    <property type="project" value="UniProtKB-UniRule"/>
</dbReference>
<dbReference type="Pfam" id="PF04263">
    <property type="entry name" value="TPK_catalytic"/>
    <property type="match status" value="1"/>
</dbReference>
<dbReference type="GO" id="GO:0005524">
    <property type="term" value="F:ATP binding"/>
    <property type="evidence" value="ECO:0007669"/>
    <property type="project" value="UniProtKB-KW"/>
</dbReference>
<dbReference type="SUPFAM" id="SSF63999">
    <property type="entry name" value="Thiamin pyrophosphokinase, catalytic domain"/>
    <property type="match status" value="1"/>
</dbReference>
<evidence type="ECO:0000256" key="2">
    <source>
        <dbReference type="ARBA" id="ARBA00022741"/>
    </source>
</evidence>
<dbReference type="GO" id="GO:0030975">
    <property type="term" value="F:thiamine binding"/>
    <property type="evidence" value="ECO:0007669"/>
    <property type="project" value="InterPro"/>
</dbReference>
<accession>A0A9X4AE67</accession>
<dbReference type="PANTHER" id="PTHR41299">
    <property type="entry name" value="THIAMINE PYROPHOSPHOKINASE"/>
    <property type="match status" value="1"/>
</dbReference>
<evidence type="ECO:0000313" key="7">
    <source>
        <dbReference type="EMBL" id="MDC3416437.1"/>
    </source>
</evidence>
<dbReference type="InterPro" id="IPR007373">
    <property type="entry name" value="Thiamin_PyroPKinase_B1-bd"/>
</dbReference>
<dbReference type="Gene3D" id="3.40.50.10240">
    <property type="entry name" value="Thiamin pyrophosphokinase, catalytic domain"/>
    <property type="match status" value="1"/>
</dbReference>
<sequence>MSTVAIVAGGPKNLIPDLNHYRLAVDYWIGADLGALLLVNAGIKPNLAVGDFDSITPDEKKLVQKVAIQFEEHPVEKDKTDLELAILHAIKQKASRILLFGVTGGRLDHSMASIQLLYRLLKKNIIGIIIDTYNWSELYFPGVHEIVNDSNYTHLSFLPFTKEAVGITLSGFYYPLSNETIDWGSTLCISNKLISKKGTFSFTDGILLVIKSREVLI</sequence>